<evidence type="ECO:0000256" key="5">
    <source>
        <dbReference type="ARBA" id="ARBA00049534"/>
    </source>
</evidence>
<name>A0AAE8MY25_9PEZI</name>
<comment type="caution">
    <text evidence="6">The sequence shown here is derived from an EMBL/GenBank/DDBJ whole genome shotgun (WGS) entry which is preliminary data.</text>
</comment>
<proteinExistence type="inferred from homology"/>
<dbReference type="GO" id="GO:0006543">
    <property type="term" value="P:L-glutamine catabolic process"/>
    <property type="evidence" value="ECO:0007669"/>
    <property type="project" value="TreeGrafter"/>
</dbReference>
<evidence type="ECO:0000256" key="1">
    <source>
        <dbReference type="ARBA" id="ARBA00011076"/>
    </source>
</evidence>
<evidence type="ECO:0000313" key="6">
    <source>
        <dbReference type="EMBL" id="SPO02570.1"/>
    </source>
</evidence>
<dbReference type="GO" id="GO:0006537">
    <property type="term" value="P:glutamate biosynthetic process"/>
    <property type="evidence" value="ECO:0007669"/>
    <property type="project" value="TreeGrafter"/>
</dbReference>
<dbReference type="NCBIfam" id="NF002134">
    <property type="entry name" value="PRK00971.1-4"/>
    <property type="match status" value="1"/>
</dbReference>
<dbReference type="InterPro" id="IPR015868">
    <property type="entry name" value="Glutaminase"/>
</dbReference>
<evidence type="ECO:0000256" key="2">
    <source>
        <dbReference type="ARBA" id="ARBA00011881"/>
    </source>
</evidence>
<dbReference type="SUPFAM" id="SSF56601">
    <property type="entry name" value="beta-lactamase/transpeptidase-like"/>
    <property type="match status" value="1"/>
</dbReference>
<dbReference type="HAMAP" id="MF_00313">
    <property type="entry name" value="Glutaminase"/>
    <property type="match status" value="1"/>
</dbReference>
<organism evidence="6 7">
    <name type="scientific">Cephalotrichum gorgonifer</name>
    <dbReference type="NCBI Taxonomy" id="2041049"/>
    <lineage>
        <taxon>Eukaryota</taxon>
        <taxon>Fungi</taxon>
        <taxon>Dikarya</taxon>
        <taxon>Ascomycota</taxon>
        <taxon>Pezizomycotina</taxon>
        <taxon>Sordariomycetes</taxon>
        <taxon>Hypocreomycetidae</taxon>
        <taxon>Microascales</taxon>
        <taxon>Microascaceae</taxon>
        <taxon>Cephalotrichum</taxon>
    </lineage>
</organism>
<dbReference type="Gene3D" id="3.30.750.24">
    <property type="entry name" value="STAS domain"/>
    <property type="match status" value="1"/>
</dbReference>
<dbReference type="PANTHER" id="PTHR12544:SF29">
    <property type="entry name" value="GLUTAMINASE"/>
    <property type="match status" value="1"/>
</dbReference>
<dbReference type="EMBL" id="ONZQ02000006">
    <property type="protein sequence ID" value="SPO02570.1"/>
    <property type="molecule type" value="Genomic_DNA"/>
</dbReference>
<evidence type="ECO:0000256" key="3">
    <source>
        <dbReference type="ARBA" id="ARBA00012918"/>
    </source>
</evidence>
<dbReference type="InterPro" id="IPR036513">
    <property type="entry name" value="STAS_dom_sf"/>
</dbReference>
<evidence type="ECO:0000256" key="4">
    <source>
        <dbReference type="ARBA" id="ARBA00022801"/>
    </source>
</evidence>
<dbReference type="Pfam" id="PF04960">
    <property type="entry name" value="Glutaminase"/>
    <property type="match status" value="1"/>
</dbReference>
<evidence type="ECO:0000313" key="7">
    <source>
        <dbReference type="Proteomes" id="UP001187682"/>
    </source>
</evidence>
<keyword evidence="4" id="KW-0378">Hydrolase</keyword>
<comment type="catalytic activity">
    <reaction evidence="5">
        <text>L-glutamine + H2O = L-glutamate + NH4(+)</text>
        <dbReference type="Rhea" id="RHEA:15889"/>
        <dbReference type="ChEBI" id="CHEBI:15377"/>
        <dbReference type="ChEBI" id="CHEBI:28938"/>
        <dbReference type="ChEBI" id="CHEBI:29985"/>
        <dbReference type="ChEBI" id="CHEBI:58359"/>
        <dbReference type="EC" id="3.5.1.2"/>
    </reaction>
</comment>
<reference evidence="6" key="1">
    <citation type="submission" date="2018-03" db="EMBL/GenBank/DDBJ databases">
        <authorList>
            <person name="Guldener U."/>
        </authorList>
    </citation>
    <scope>NUCLEOTIDE SEQUENCE</scope>
</reference>
<dbReference type="EC" id="3.5.1.2" evidence="3"/>
<dbReference type="FunFam" id="3.40.710.10:FF:000005">
    <property type="entry name" value="Glutaminase"/>
    <property type="match status" value="1"/>
</dbReference>
<keyword evidence="7" id="KW-1185">Reference proteome</keyword>
<dbReference type="InterPro" id="IPR012338">
    <property type="entry name" value="Beta-lactam/transpept-like"/>
</dbReference>
<dbReference type="Proteomes" id="UP001187682">
    <property type="component" value="Unassembled WGS sequence"/>
</dbReference>
<comment type="subunit">
    <text evidence="2">Homotetramer.</text>
</comment>
<protein>
    <recommendedName>
        <fullName evidence="3">glutaminase</fullName>
        <ecNumber evidence="3">3.5.1.2</ecNumber>
    </recommendedName>
</protein>
<gene>
    <name evidence="6" type="ORF">DNG_05243</name>
</gene>
<sequence length="464" mass="49078">MKSPIPDYLKAVLESVRDQDSGAPAGYIDVLANADTSKVGVAIATVDGTVYSAGDDEVEFSIQSISKAFVYAMAICDAGLDGVLSKIGVEPSGNRFNELSLERESNRPMNPMINAGAITAHSMVVGPKATPEERVDRILASLSKLAGRQLSVDEDVYAAELKDAFRNIGLAYMLKSAGILECEPEDAVRGYIRQCSINVNVRDLAMMGATLANAGVHPVTGEALMSQCAVRQILSVMTTCGMYDGAGDWVSNIGIPAKSGVAGGIMGALPGQLGLATFSPRLDRRGNSVRGVAICKRLSADMGLHMMDISQIGKSTVRKSVLKVATAAVSDDHDHHGPIHQVPMFDLRGAVRFSGAELLTRTVARDLSQPEAHDAGSGCNAGCQAVVFSLRGAISLNSVAQRIVRENVSRLRRDGKKVFVVDPHDVLHVGDMAAEDRPVVVKTVSEATDFIAGTGCRILANDSD</sequence>
<dbReference type="NCBIfam" id="TIGR03814">
    <property type="entry name" value="Gln_ase"/>
    <property type="match status" value="1"/>
</dbReference>
<dbReference type="GO" id="GO:0004359">
    <property type="term" value="F:glutaminase activity"/>
    <property type="evidence" value="ECO:0007669"/>
    <property type="project" value="UniProtKB-EC"/>
</dbReference>
<dbReference type="AlphaFoldDB" id="A0AAE8MY25"/>
<comment type="similarity">
    <text evidence="1">Belongs to the glutaminase family.</text>
</comment>
<dbReference type="PANTHER" id="PTHR12544">
    <property type="entry name" value="GLUTAMINASE"/>
    <property type="match status" value="1"/>
</dbReference>
<dbReference type="Gene3D" id="3.40.710.10">
    <property type="entry name" value="DD-peptidase/beta-lactamase superfamily"/>
    <property type="match status" value="1"/>
</dbReference>
<accession>A0AAE8MY25</accession>